<accession>A0AAW3UQQ4</accession>
<evidence type="ECO:0000256" key="1">
    <source>
        <dbReference type="SAM" id="Phobius"/>
    </source>
</evidence>
<dbReference type="Proteomes" id="UP000518681">
    <property type="component" value="Unassembled WGS sequence"/>
</dbReference>
<gene>
    <name evidence="2" type="ORF">GGD69_000877</name>
</gene>
<sequence>MNTSYLVGESRPAPRVRRLLWLWIAFWLLMLAVGMQKSLWSGKLLVWQQLVDSCCTPR</sequence>
<keyword evidence="1" id="KW-0472">Membrane</keyword>
<proteinExistence type="predicted"/>
<dbReference type="EMBL" id="JACIIK010000002">
    <property type="protein sequence ID" value="MBB6200031.1"/>
    <property type="molecule type" value="Genomic_DNA"/>
</dbReference>
<name>A0AAW3UQQ4_9BURK</name>
<reference evidence="2 3" key="1">
    <citation type="submission" date="2020-08" db="EMBL/GenBank/DDBJ databases">
        <title>Genomic Encyclopedia of Type Strains, Phase IV (KMG-V): Genome sequencing to study the core and pangenomes of soil and plant-associated prokaryotes.</title>
        <authorList>
            <person name="Whitman W."/>
        </authorList>
    </citation>
    <scope>NUCLEOTIDE SEQUENCE [LARGE SCALE GENOMIC DNA]</scope>
    <source>
        <strain evidence="2 3">SEMIA 4013</strain>
    </source>
</reference>
<protein>
    <submittedName>
        <fullName evidence="2">Uncharacterized protein</fullName>
    </submittedName>
</protein>
<comment type="caution">
    <text evidence="2">The sequence shown here is derived from an EMBL/GenBank/DDBJ whole genome shotgun (WGS) entry which is preliminary data.</text>
</comment>
<dbReference type="AlphaFoldDB" id="A0AAW3UQQ4"/>
<keyword evidence="1" id="KW-0812">Transmembrane</keyword>
<evidence type="ECO:0000313" key="2">
    <source>
        <dbReference type="EMBL" id="MBB6200031.1"/>
    </source>
</evidence>
<evidence type="ECO:0000313" key="3">
    <source>
        <dbReference type="Proteomes" id="UP000518681"/>
    </source>
</evidence>
<organism evidence="2 3">
    <name type="scientific">Paraburkholderia fungorum</name>
    <dbReference type="NCBI Taxonomy" id="134537"/>
    <lineage>
        <taxon>Bacteria</taxon>
        <taxon>Pseudomonadati</taxon>
        <taxon>Pseudomonadota</taxon>
        <taxon>Betaproteobacteria</taxon>
        <taxon>Burkholderiales</taxon>
        <taxon>Burkholderiaceae</taxon>
        <taxon>Paraburkholderia</taxon>
    </lineage>
</organism>
<keyword evidence="1" id="KW-1133">Transmembrane helix</keyword>
<feature type="transmembrane region" description="Helical" evidence="1">
    <location>
        <begin position="20"/>
        <end position="40"/>
    </location>
</feature>